<dbReference type="InterPro" id="IPR053714">
    <property type="entry name" value="Iso_Racemase_Enz_sf"/>
</dbReference>
<dbReference type="EMBL" id="FNTL01000004">
    <property type="protein sequence ID" value="SEE31899.1"/>
    <property type="molecule type" value="Genomic_DNA"/>
</dbReference>
<dbReference type="Proteomes" id="UP000183407">
    <property type="component" value="Unassembled WGS sequence"/>
</dbReference>
<dbReference type="AlphaFoldDB" id="A0A1H5HVG4"/>
<evidence type="ECO:0000313" key="1">
    <source>
        <dbReference type="EMBL" id="SEE31899.1"/>
    </source>
</evidence>
<accession>A0A1H5HVG4</accession>
<evidence type="ECO:0000313" key="2">
    <source>
        <dbReference type="Proteomes" id="UP000183407"/>
    </source>
</evidence>
<reference evidence="2" key="1">
    <citation type="submission" date="2016-10" db="EMBL/GenBank/DDBJ databases">
        <authorList>
            <person name="Varghese N."/>
        </authorList>
    </citation>
    <scope>NUCLEOTIDE SEQUENCE [LARGE SCALE GENOMIC DNA]</scope>
    <source>
        <strain evidence="2">DSM 44719</strain>
    </source>
</reference>
<name>A0A1H5HVG4_RHOJO</name>
<proteinExistence type="predicted"/>
<dbReference type="OrthoDB" id="4478429at2"/>
<sequence>MRHSASRDTFEPMIRTVEASTRTPAGRWFDSFHAAAAVLETFGSRRDPSDAGTCVAVVSTDLGVWVFEGDPRSTVDAFVHAVERAIVAGGQSFVLGCARVTGVDQRVVRTLRVPGGDRMAAASALVRELVDDPQALIRTAPGRRNPECVRGPAVRAW</sequence>
<gene>
    <name evidence="1" type="ORF">SAMN04490220_7363</name>
</gene>
<dbReference type="Gene3D" id="3.40.50.12500">
    <property type="match status" value="1"/>
</dbReference>
<organism evidence="1 2">
    <name type="scientific">Rhodococcus jostii</name>
    <dbReference type="NCBI Taxonomy" id="132919"/>
    <lineage>
        <taxon>Bacteria</taxon>
        <taxon>Bacillati</taxon>
        <taxon>Actinomycetota</taxon>
        <taxon>Actinomycetes</taxon>
        <taxon>Mycobacteriales</taxon>
        <taxon>Nocardiaceae</taxon>
        <taxon>Rhodococcus</taxon>
    </lineage>
</organism>
<evidence type="ECO:0008006" key="3">
    <source>
        <dbReference type="Google" id="ProtNLM"/>
    </source>
</evidence>
<protein>
    <recommendedName>
        <fullName evidence="3">Racemase</fullName>
    </recommendedName>
</protein>